<gene>
    <name evidence="4" type="ORF">GCM10012285_13780</name>
</gene>
<evidence type="ECO:0000313" key="5">
    <source>
        <dbReference type="Proteomes" id="UP000600080"/>
    </source>
</evidence>
<keyword evidence="2" id="KW-1133">Transmembrane helix</keyword>
<dbReference type="EMBL" id="BMND01000004">
    <property type="protein sequence ID" value="GGN38155.1"/>
    <property type="molecule type" value="Genomic_DNA"/>
</dbReference>
<dbReference type="Pfam" id="PF04892">
    <property type="entry name" value="VanZ"/>
    <property type="match status" value="1"/>
</dbReference>
<dbReference type="InterPro" id="IPR006976">
    <property type="entry name" value="VanZ-like"/>
</dbReference>
<accession>A0ABQ2J3L3</accession>
<feature type="transmembrane region" description="Helical" evidence="2">
    <location>
        <begin position="83"/>
        <end position="101"/>
    </location>
</feature>
<organism evidence="4 5">
    <name type="scientific">Streptomyces kronopolitis</name>
    <dbReference type="NCBI Taxonomy" id="1612435"/>
    <lineage>
        <taxon>Bacteria</taxon>
        <taxon>Bacillati</taxon>
        <taxon>Actinomycetota</taxon>
        <taxon>Actinomycetes</taxon>
        <taxon>Kitasatosporales</taxon>
        <taxon>Streptomycetaceae</taxon>
        <taxon>Streptomyces</taxon>
    </lineage>
</organism>
<keyword evidence="2" id="KW-0472">Membrane</keyword>
<feature type="domain" description="VanZ-like" evidence="3">
    <location>
        <begin position="36"/>
        <end position="153"/>
    </location>
</feature>
<feature type="transmembrane region" description="Helical" evidence="2">
    <location>
        <begin position="139"/>
        <end position="158"/>
    </location>
</feature>
<sequence length="209" mass="21392">MARTEQGGGAGWSPVAARAPLAVRILLLVLAFAAMVAFAVALARVTLTPSAASVPLTHPNLRPGDSIRSYFTQSTAADAAKQLGGNVVLGMPFGVLLPVLLPKARGLVRVGVATALVMLLVELVQGALITGRAFDIDDVILNCTGALLGYLLLGRRLGRAVHPRRRHWWHRLRNRGPVGPTETAGAGTARAGTAGAGTAGAGTAGAGTE</sequence>
<feature type="transmembrane region" description="Helical" evidence="2">
    <location>
        <begin position="108"/>
        <end position="127"/>
    </location>
</feature>
<dbReference type="PANTHER" id="PTHR36834">
    <property type="entry name" value="MEMBRANE PROTEIN-RELATED"/>
    <property type="match status" value="1"/>
</dbReference>
<dbReference type="PANTHER" id="PTHR36834:SF1">
    <property type="entry name" value="INTEGRAL MEMBRANE PROTEIN"/>
    <property type="match status" value="1"/>
</dbReference>
<protein>
    <recommendedName>
        <fullName evidence="3">VanZ-like domain-containing protein</fullName>
    </recommendedName>
</protein>
<evidence type="ECO:0000313" key="4">
    <source>
        <dbReference type="EMBL" id="GGN38155.1"/>
    </source>
</evidence>
<dbReference type="RefSeq" id="WP_189096651.1">
    <property type="nucleotide sequence ID" value="NZ_BMND01000004.1"/>
</dbReference>
<feature type="transmembrane region" description="Helical" evidence="2">
    <location>
        <begin position="21"/>
        <end position="43"/>
    </location>
</feature>
<feature type="compositionally biased region" description="Gly residues" evidence="1">
    <location>
        <begin position="194"/>
        <end position="209"/>
    </location>
</feature>
<dbReference type="Proteomes" id="UP000600080">
    <property type="component" value="Unassembled WGS sequence"/>
</dbReference>
<dbReference type="GeneID" id="301547239"/>
<reference evidence="5" key="1">
    <citation type="journal article" date="2019" name="Int. J. Syst. Evol. Microbiol.">
        <title>The Global Catalogue of Microorganisms (GCM) 10K type strain sequencing project: providing services to taxonomists for standard genome sequencing and annotation.</title>
        <authorList>
            <consortium name="The Broad Institute Genomics Platform"/>
            <consortium name="The Broad Institute Genome Sequencing Center for Infectious Disease"/>
            <person name="Wu L."/>
            <person name="Ma J."/>
        </authorList>
    </citation>
    <scope>NUCLEOTIDE SEQUENCE [LARGE SCALE GENOMIC DNA]</scope>
    <source>
        <strain evidence="5">CGMCC 4.7323</strain>
    </source>
</reference>
<comment type="caution">
    <text evidence="4">The sequence shown here is derived from an EMBL/GenBank/DDBJ whole genome shotgun (WGS) entry which is preliminary data.</text>
</comment>
<keyword evidence="2" id="KW-0812">Transmembrane</keyword>
<dbReference type="InterPro" id="IPR053150">
    <property type="entry name" value="Teicoplanin_resist-assoc"/>
</dbReference>
<evidence type="ECO:0000256" key="2">
    <source>
        <dbReference type="SAM" id="Phobius"/>
    </source>
</evidence>
<evidence type="ECO:0000259" key="3">
    <source>
        <dbReference type="Pfam" id="PF04892"/>
    </source>
</evidence>
<keyword evidence="5" id="KW-1185">Reference proteome</keyword>
<feature type="compositionally biased region" description="Low complexity" evidence="1">
    <location>
        <begin position="183"/>
        <end position="193"/>
    </location>
</feature>
<evidence type="ECO:0000256" key="1">
    <source>
        <dbReference type="SAM" id="MobiDB-lite"/>
    </source>
</evidence>
<proteinExistence type="predicted"/>
<name>A0ABQ2J3L3_9ACTN</name>
<feature type="region of interest" description="Disordered" evidence="1">
    <location>
        <begin position="173"/>
        <end position="209"/>
    </location>
</feature>